<organism evidence="1 2">
    <name type="scientific">Cellulophaga baltica</name>
    <dbReference type="NCBI Taxonomy" id="76594"/>
    <lineage>
        <taxon>Bacteria</taxon>
        <taxon>Pseudomonadati</taxon>
        <taxon>Bacteroidota</taxon>
        <taxon>Flavobacteriia</taxon>
        <taxon>Flavobacteriales</taxon>
        <taxon>Flavobacteriaceae</taxon>
        <taxon>Cellulophaga</taxon>
    </lineage>
</organism>
<keyword evidence="1" id="KW-0378">Hydrolase</keyword>
<dbReference type="Proteomes" id="UP000182114">
    <property type="component" value="Unassembled WGS sequence"/>
</dbReference>
<dbReference type="RefSeq" id="WP_074537878.1">
    <property type="nucleotide sequence ID" value="NZ_FNBD01000003.1"/>
</dbReference>
<dbReference type="AlphaFoldDB" id="A0A1G7FKR9"/>
<sequence>MEDDFFNLMKCYTDDESYAKTCWAALKLKYSAASRHYHNLEHLAYMFRCLATVKSEVKNLDAMLFAIYYHDSIYSTTRSDNEHQSALYFKKMISKTSFEAITEVMDLIEATKEHLLSDDNDTNILLDLDLAVLGEKPDNYLTYAKAIRKEYYIYPDFMYRKGRKKVLMNMLNLEAIYKTDFFKAQFETTAIKNLKAELKNL</sequence>
<proteinExistence type="predicted"/>
<evidence type="ECO:0000313" key="2">
    <source>
        <dbReference type="Proteomes" id="UP000182114"/>
    </source>
</evidence>
<dbReference type="GO" id="GO:0016787">
    <property type="term" value="F:hydrolase activity"/>
    <property type="evidence" value="ECO:0007669"/>
    <property type="project" value="UniProtKB-KW"/>
</dbReference>
<reference evidence="2" key="1">
    <citation type="submission" date="2016-10" db="EMBL/GenBank/DDBJ databases">
        <authorList>
            <person name="Varghese N."/>
            <person name="Submissions S."/>
        </authorList>
    </citation>
    <scope>NUCLEOTIDE SEQUENCE [LARGE SCALE GENOMIC DNA]</scope>
    <source>
        <strain evidence="2">DSM 24729</strain>
    </source>
</reference>
<keyword evidence="2" id="KW-1185">Reference proteome</keyword>
<accession>A0A1G7FKR9</accession>
<dbReference type="PANTHER" id="PTHR21174">
    <property type="match status" value="1"/>
</dbReference>
<dbReference type="InterPro" id="IPR009218">
    <property type="entry name" value="HD_phosphohydro"/>
</dbReference>
<dbReference type="PIRSF" id="PIRSF035170">
    <property type="entry name" value="HD_phosphohydro"/>
    <property type="match status" value="1"/>
</dbReference>
<gene>
    <name evidence="1" type="ORF">SAMN04487992_103316</name>
</gene>
<name>A0A1G7FKR9_9FLAO</name>
<dbReference type="PANTHER" id="PTHR21174:SF0">
    <property type="entry name" value="HD PHOSPHOHYDROLASE FAMILY PROTEIN-RELATED"/>
    <property type="match status" value="1"/>
</dbReference>
<dbReference type="EMBL" id="FNBD01000003">
    <property type="protein sequence ID" value="SDE76235.1"/>
    <property type="molecule type" value="Genomic_DNA"/>
</dbReference>
<dbReference type="SUPFAM" id="SSF109604">
    <property type="entry name" value="HD-domain/PDEase-like"/>
    <property type="match status" value="1"/>
</dbReference>
<dbReference type="eggNOG" id="COG4339">
    <property type="taxonomic scope" value="Bacteria"/>
</dbReference>
<protein>
    <submittedName>
        <fullName evidence="1">Predicted metal-dependent phosphohydrolase, HD superfamily</fullName>
    </submittedName>
</protein>
<evidence type="ECO:0000313" key="1">
    <source>
        <dbReference type="EMBL" id="SDE76235.1"/>
    </source>
</evidence>